<dbReference type="Pfam" id="PF00394">
    <property type="entry name" value="Cu-oxidase"/>
    <property type="match status" value="1"/>
</dbReference>
<dbReference type="PROSITE" id="PS00080">
    <property type="entry name" value="MULTICOPPER_OXIDASE2"/>
    <property type="match status" value="1"/>
</dbReference>
<evidence type="ECO:0000256" key="1">
    <source>
        <dbReference type="ARBA" id="ARBA00022723"/>
    </source>
</evidence>
<evidence type="ECO:0000313" key="7">
    <source>
        <dbReference type="EMBL" id="TFC48874.1"/>
    </source>
</evidence>
<keyword evidence="2" id="KW-0560">Oxidoreductase</keyword>
<dbReference type="InterPro" id="IPR001117">
    <property type="entry name" value="Cu-oxidase_2nd"/>
</dbReference>
<feature type="compositionally biased region" description="Gly residues" evidence="3">
    <location>
        <begin position="33"/>
        <end position="42"/>
    </location>
</feature>
<dbReference type="RefSeq" id="WP_134404413.1">
    <property type="nucleotide sequence ID" value="NZ_SOFY01000031.1"/>
</dbReference>
<accession>A0AAQ2HFZ2</accession>
<dbReference type="Proteomes" id="UP000297403">
    <property type="component" value="Unassembled WGS sequence"/>
</dbReference>
<proteinExistence type="predicted"/>
<protein>
    <submittedName>
        <fullName evidence="7">Multicopper oxidase family protein</fullName>
    </submittedName>
</protein>
<feature type="domain" description="Plastocyanin-like" evidence="5">
    <location>
        <begin position="386"/>
        <end position="488"/>
    </location>
</feature>
<dbReference type="Pfam" id="PF07732">
    <property type="entry name" value="Cu-oxidase_3"/>
    <property type="match status" value="1"/>
</dbReference>
<feature type="region of interest" description="Disordered" evidence="3">
    <location>
        <begin position="32"/>
        <end position="52"/>
    </location>
</feature>
<dbReference type="InterPro" id="IPR011706">
    <property type="entry name" value="Cu-oxidase_C"/>
</dbReference>
<dbReference type="GO" id="GO:0016491">
    <property type="term" value="F:oxidoreductase activity"/>
    <property type="evidence" value="ECO:0007669"/>
    <property type="project" value="UniProtKB-KW"/>
</dbReference>
<dbReference type="PANTHER" id="PTHR11709:SF2">
    <property type="entry name" value="MULTICOPPER OXIDASE LPR1"/>
    <property type="match status" value="1"/>
</dbReference>
<evidence type="ECO:0000256" key="2">
    <source>
        <dbReference type="ARBA" id="ARBA00023002"/>
    </source>
</evidence>
<dbReference type="InterPro" id="IPR008972">
    <property type="entry name" value="Cupredoxin"/>
</dbReference>
<evidence type="ECO:0000259" key="4">
    <source>
        <dbReference type="Pfam" id="PF00394"/>
    </source>
</evidence>
<dbReference type="GO" id="GO:0005507">
    <property type="term" value="F:copper ion binding"/>
    <property type="evidence" value="ECO:0007669"/>
    <property type="project" value="InterPro"/>
</dbReference>
<dbReference type="CDD" id="cd13900">
    <property type="entry name" value="CuRO_3_Tth-MCO_like"/>
    <property type="match status" value="1"/>
</dbReference>
<dbReference type="CDD" id="cd13881">
    <property type="entry name" value="CuRO_2_McoC_like"/>
    <property type="match status" value="1"/>
</dbReference>
<dbReference type="CDD" id="cd13853">
    <property type="entry name" value="CuRO_1_Tth-MCO_like"/>
    <property type="match status" value="1"/>
</dbReference>
<dbReference type="EMBL" id="SOFY01000031">
    <property type="protein sequence ID" value="TFC48874.1"/>
    <property type="molecule type" value="Genomic_DNA"/>
</dbReference>
<reference evidence="7 8" key="1">
    <citation type="submission" date="2019-03" db="EMBL/GenBank/DDBJ databases">
        <title>Genomics of glacier-inhabiting Cryobacterium strains.</title>
        <authorList>
            <person name="Liu Q."/>
            <person name="Xin Y.-H."/>
        </authorList>
    </citation>
    <scope>NUCLEOTIDE SEQUENCE [LARGE SCALE GENOMIC DNA]</scope>
    <source>
        <strain evidence="8">TMT1-22</strain>
    </source>
</reference>
<dbReference type="AlphaFoldDB" id="A0AAQ2HFZ2"/>
<dbReference type="InterPro" id="IPR011707">
    <property type="entry name" value="Cu-oxidase-like_N"/>
</dbReference>
<dbReference type="Gene3D" id="2.60.40.420">
    <property type="entry name" value="Cupredoxins - blue copper proteins"/>
    <property type="match status" value="3"/>
</dbReference>
<evidence type="ECO:0000313" key="8">
    <source>
        <dbReference type="Proteomes" id="UP000297403"/>
    </source>
</evidence>
<evidence type="ECO:0000256" key="3">
    <source>
        <dbReference type="SAM" id="MobiDB-lite"/>
    </source>
</evidence>
<dbReference type="InterPro" id="IPR045087">
    <property type="entry name" value="Cu-oxidase_fam"/>
</dbReference>
<dbReference type="SUPFAM" id="SSF49503">
    <property type="entry name" value="Cupredoxins"/>
    <property type="match status" value="3"/>
</dbReference>
<sequence>MKPISRRTALTLGGLGVAGTVIGGAGLLWTGQGDSGQGGPGRPAGPAAGDALREPAELRSRAGLLELRLDAAAGRTQIGGRTATTLGYNGGLPGPTLRLRAGDRLRVSLRNGLTDPTNLHVHGLHVSPEGNADNPFVMIDPGASFDYDYLLPQDHPPGLYWYHPHHHGLVADQVFGGLYGAIVVEDPDPVDVARERLLIISDLTLDGSGRVASAGRAERMAGREGELVLVNGQLNPTLGIRPGERERWRIVNACVSRYLRLRLDGQAVQLLGLDSGRFETPQDVAEVLLAPGNRADLLVTAAEGTAVLRALPYDRGSMGGMMGGTARSTAEVSLATVTVSGEAAAAASVVPRRPAARDLRAEPVTARRELILSMGMGGGMGGGMNFTINGESFDAGRVDTTVQGGSVEEWLLTNTSPMDHPFHLHVWPMQLLETNGRAADSPPWQDVVNLPARGSARVRIAFDDFTGRTVYHCHILDHEDLGMMGVVEARGPLLGG</sequence>
<feature type="domain" description="Plastocyanin-like" evidence="4">
    <location>
        <begin position="222"/>
        <end position="303"/>
    </location>
</feature>
<evidence type="ECO:0000259" key="5">
    <source>
        <dbReference type="Pfam" id="PF07731"/>
    </source>
</evidence>
<keyword evidence="8" id="KW-1185">Reference proteome</keyword>
<keyword evidence="1" id="KW-0479">Metal-binding</keyword>
<comment type="caution">
    <text evidence="7">The sequence shown here is derived from an EMBL/GenBank/DDBJ whole genome shotgun (WGS) entry which is preliminary data.</text>
</comment>
<organism evidence="7 8">
    <name type="scientific">Cryobacterium shii</name>
    <dbReference type="NCBI Taxonomy" id="1259235"/>
    <lineage>
        <taxon>Bacteria</taxon>
        <taxon>Bacillati</taxon>
        <taxon>Actinomycetota</taxon>
        <taxon>Actinomycetes</taxon>
        <taxon>Micrococcales</taxon>
        <taxon>Microbacteriaceae</taxon>
        <taxon>Cryobacterium</taxon>
    </lineage>
</organism>
<evidence type="ECO:0000259" key="6">
    <source>
        <dbReference type="Pfam" id="PF07732"/>
    </source>
</evidence>
<dbReference type="PANTHER" id="PTHR11709">
    <property type="entry name" value="MULTI-COPPER OXIDASE"/>
    <property type="match status" value="1"/>
</dbReference>
<feature type="domain" description="Plastocyanin-like" evidence="6">
    <location>
        <begin position="78"/>
        <end position="187"/>
    </location>
</feature>
<dbReference type="Pfam" id="PF07731">
    <property type="entry name" value="Cu-oxidase_2"/>
    <property type="match status" value="1"/>
</dbReference>
<gene>
    <name evidence="7" type="ORF">E3O49_06595</name>
</gene>
<dbReference type="InterPro" id="IPR002355">
    <property type="entry name" value="Cu_oxidase_Cu_BS"/>
</dbReference>
<name>A0AAQ2HFZ2_9MICO</name>